<accession>A0ABW5LXH6</accession>
<comment type="caution">
    <text evidence="1">The sequence shown here is derived from an EMBL/GenBank/DDBJ whole genome shotgun (WGS) entry which is preliminary data.</text>
</comment>
<organism evidence="1 2">
    <name type="scientific">Spirosoma soli</name>
    <dbReference type="NCBI Taxonomy" id="1770529"/>
    <lineage>
        <taxon>Bacteria</taxon>
        <taxon>Pseudomonadati</taxon>
        <taxon>Bacteroidota</taxon>
        <taxon>Cytophagia</taxon>
        <taxon>Cytophagales</taxon>
        <taxon>Cytophagaceae</taxon>
        <taxon>Spirosoma</taxon>
    </lineage>
</organism>
<evidence type="ECO:0008006" key="3">
    <source>
        <dbReference type="Google" id="ProtNLM"/>
    </source>
</evidence>
<evidence type="ECO:0000313" key="2">
    <source>
        <dbReference type="Proteomes" id="UP001597469"/>
    </source>
</evidence>
<dbReference type="EMBL" id="JBHULN010000001">
    <property type="protein sequence ID" value="MFD2569493.1"/>
    <property type="molecule type" value="Genomic_DNA"/>
</dbReference>
<evidence type="ECO:0000313" key="1">
    <source>
        <dbReference type="EMBL" id="MFD2569493.1"/>
    </source>
</evidence>
<gene>
    <name evidence="1" type="ORF">ACFSUS_02550</name>
</gene>
<reference evidence="2" key="1">
    <citation type="journal article" date="2019" name="Int. J. Syst. Evol. Microbiol.">
        <title>The Global Catalogue of Microorganisms (GCM) 10K type strain sequencing project: providing services to taxonomists for standard genome sequencing and annotation.</title>
        <authorList>
            <consortium name="The Broad Institute Genomics Platform"/>
            <consortium name="The Broad Institute Genome Sequencing Center for Infectious Disease"/>
            <person name="Wu L."/>
            <person name="Ma J."/>
        </authorList>
    </citation>
    <scope>NUCLEOTIDE SEQUENCE [LARGE SCALE GENOMIC DNA]</scope>
    <source>
        <strain evidence="2">KCTC 42805</strain>
    </source>
</reference>
<name>A0ABW5LXH6_9BACT</name>
<proteinExistence type="predicted"/>
<keyword evidence="2" id="KW-1185">Reference proteome</keyword>
<sequence length="217" mass="24867">MKQLFIIGFVGLAGIVSCSPDSTVAVVNPVVTVKPAPDESVNRLHEQFHGKYRVISSVSIEPLDINFDGVASLDMVQELAELQTNDRTKYCVELRIYGPTQKDPKTYFSFMQWWPEQSIRLGNKYWDNNELIAYDPKYVVNYDFQGASRSFSFSTDLKQITVNPNDNEKSFRWGRPESVTIDDNGRLRVVNKRRLYSKAGVKDVVITTVYERFTMTT</sequence>
<dbReference type="PROSITE" id="PS51257">
    <property type="entry name" value="PROKAR_LIPOPROTEIN"/>
    <property type="match status" value="1"/>
</dbReference>
<protein>
    <recommendedName>
        <fullName evidence="3">Lipoprotein</fullName>
    </recommendedName>
</protein>
<dbReference type="Proteomes" id="UP001597469">
    <property type="component" value="Unassembled WGS sequence"/>
</dbReference>
<dbReference type="RefSeq" id="WP_381518601.1">
    <property type="nucleotide sequence ID" value="NZ_JBHULN010000001.1"/>
</dbReference>